<proteinExistence type="predicted"/>
<keyword evidence="3" id="KW-1185">Reference proteome</keyword>
<organism evidence="2 3">
    <name type="scientific">Fluviibacter phosphoraccumulans</name>
    <dbReference type="NCBI Taxonomy" id="1751046"/>
    <lineage>
        <taxon>Bacteria</taxon>
        <taxon>Pseudomonadati</taxon>
        <taxon>Pseudomonadota</taxon>
        <taxon>Betaproteobacteria</taxon>
        <taxon>Rhodocyclales</taxon>
        <taxon>Fluviibacteraceae</taxon>
        <taxon>Fluviibacter</taxon>
    </lineage>
</organism>
<dbReference type="AlphaFoldDB" id="A0A7R6QXQ8"/>
<gene>
    <name evidence="2" type="ORF">ICHIAU1_13090</name>
</gene>
<protein>
    <recommendedName>
        <fullName evidence="1">DUF4365 domain-containing protein</fullName>
    </recommendedName>
</protein>
<dbReference type="EMBL" id="AP022345">
    <property type="protein sequence ID" value="BBU69026.1"/>
    <property type="molecule type" value="Genomic_DNA"/>
</dbReference>
<dbReference type="InterPro" id="IPR025375">
    <property type="entry name" value="DUF4365"/>
</dbReference>
<dbReference type="RefSeq" id="WP_162050219.1">
    <property type="nucleotide sequence ID" value="NZ_AP022345.1"/>
</dbReference>
<sequence length="167" mass="18892">MDPQKQKEQFQYAYVCALAAHAGLNRGSFDVDDDSIDITFQAKGNFGSGRLRSPMIQVQLKCSSQQMIADDVIKFPLKIKNYNDLRGDDVVVPRYLAVLLVPDDLEEWIAHNEDHIALFKSCHWLSLRDYGPTDNQTTVTVDVPLSQRLTSKTLWQMMDRASAGESL</sequence>
<feature type="domain" description="DUF4365" evidence="1">
    <location>
        <begin position="9"/>
        <end position="161"/>
    </location>
</feature>
<evidence type="ECO:0000313" key="3">
    <source>
        <dbReference type="Proteomes" id="UP000463961"/>
    </source>
</evidence>
<dbReference type="Proteomes" id="UP000463961">
    <property type="component" value="Chromosome"/>
</dbReference>
<dbReference type="Pfam" id="PF14280">
    <property type="entry name" value="DUF4365"/>
    <property type="match status" value="1"/>
</dbReference>
<evidence type="ECO:0000313" key="2">
    <source>
        <dbReference type="EMBL" id="BBU69026.1"/>
    </source>
</evidence>
<evidence type="ECO:0000259" key="1">
    <source>
        <dbReference type="Pfam" id="PF14280"/>
    </source>
</evidence>
<dbReference type="OrthoDB" id="516854at2"/>
<name>A0A7R6QXQ8_9RHOO</name>
<reference evidence="3" key="1">
    <citation type="submission" date="2020-01" db="EMBL/GenBank/DDBJ databases">
        <title>Phosphoaccumulans saitamaens gen. nov., sp. nov., a polyphosphate accumulating bacterium isolated from surface river water.</title>
        <authorList>
            <person name="Watanabe K."/>
            <person name="Suda W."/>
        </authorList>
    </citation>
    <scope>NUCLEOTIDE SEQUENCE [LARGE SCALE GENOMIC DNA]</scope>
    <source>
        <strain evidence="3">ICHIAU1</strain>
    </source>
</reference>
<accession>A0A7R6QXQ8</accession>